<dbReference type="PANTHER" id="PTHR10133:SF62">
    <property type="entry name" value="DNA POLYMERASE THETA"/>
    <property type="match status" value="1"/>
</dbReference>
<dbReference type="SUPFAM" id="SSF56672">
    <property type="entry name" value="DNA/RNA polymerases"/>
    <property type="match status" value="1"/>
</dbReference>
<dbReference type="InterPro" id="IPR043502">
    <property type="entry name" value="DNA/RNA_pol_sf"/>
</dbReference>
<dbReference type="InterPro" id="IPR012337">
    <property type="entry name" value="RNaseH-like_sf"/>
</dbReference>
<dbReference type="InterPro" id="IPR002298">
    <property type="entry name" value="DNA_polymerase_A"/>
</dbReference>
<protein>
    <recommendedName>
        <fullName evidence="1">DNA-directed DNA polymerase family A palm domain-containing protein</fullName>
    </recommendedName>
</protein>
<feature type="domain" description="DNA-directed DNA polymerase family A palm" evidence="1">
    <location>
        <begin position="364"/>
        <end position="564"/>
    </location>
</feature>
<proteinExistence type="predicted"/>
<dbReference type="PRINTS" id="PR00868">
    <property type="entry name" value="DNAPOLI"/>
</dbReference>
<dbReference type="Gene3D" id="3.30.70.370">
    <property type="match status" value="1"/>
</dbReference>
<dbReference type="AlphaFoldDB" id="A0A0F9KDF5"/>
<evidence type="ECO:0000313" key="2">
    <source>
        <dbReference type="EMBL" id="KKM13360.1"/>
    </source>
</evidence>
<accession>A0A0F9KDF5</accession>
<dbReference type="Pfam" id="PF00476">
    <property type="entry name" value="DNA_pol_A"/>
    <property type="match status" value="1"/>
</dbReference>
<dbReference type="InterPro" id="IPR001098">
    <property type="entry name" value="DNA-dir_DNA_pol_A_palm_dom"/>
</dbReference>
<dbReference type="GO" id="GO:0003887">
    <property type="term" value="F:DNA-directed DNA polymerase activity"/>
    <property type="evidence" value="ECO:0007669"/>
    <property type="project" value="InterPro"/>
</dbReference>
<dbReference type="GO" id="GO:0003677">
    <property type="term" value="F:DNA binding"/>
    <property type="evidence" value="ECO:0007669"/>
    <property type="project" value="InterPro"/>
</dbReference>
<dbReference type="SMART" id="SM00482">
    <property type="entry name" value="POLAc"/>
    <property type="match status" value="1"/>
</dbReference>
<organism evidence="2">
    <name type="scientific">marine sediment metagenome</name>
    <dbReference type="NCBI Taxonomy" id="412755"/>
    <lineage>
        <taxon>unclassified sequences</taxon>
        <taxon>metagenomes</taxon>
        <taxon>ecological metagenomes</taxon>
    </lineage>
</organism>
<evidence type="ECO:0000259" key="1">
    <source>
        <dbReference type="SMART" id="SM00482"/>
    </source>
</evidence>
<dbReference type="GO" id="GO:0006302">
    <property type="term" value="P:double-strand break repair"/>
    <property type="evidence" value="ECO:0007669"/>
    <property type="project" value="TreeGrafter"/>
</dbReference>
<dbReference type="GO" id="GO:0006261">
    <property type="term" value="P:DNA-templated DNA replication"/>
    <property type="evidence" value="ECO:0007669"/>
    <property type="project" value="InterPro"/>
</dbReference>
<name>A0A0F9KDF5_9ZZZZ</name>
<gene>
    <name evidence="2" type="ORF">LCGC14_1717000</name>
</gene>
<sequence length="623" mass="70569">MRVVCFDLETHLIEPGRQAPPPVCLSWAHWREDGSVESGLMLAEQGRRWLREQLEDDDILLVNQAICFDLAVAHEHWRELRGLIWRAYDANRITDVSLREKLLDVAEGTLRGGYDSSSGDWKKHKYNLGDMMMRHFDEKLDKGADSWRMRYGELDGVPISEWPERAVHYSIKDAESPLRLHRLQAARAKKIRYTMPTEFEESRASIGLKLTSMWGIRTDGERVQALWDQSETQMWKLQDELIDEGLMKGGKQSDMFGERPKASRNMKAVKERIEKLWPAGLGAIPLTKTGKTSTAKDTVELIHDSGLDKMIEFAAWQKTGSTYVRKLFDGTRWPIHCYYNEIVSSDRVSCSGPNLTNQPRLPGVRECFVSRDGRVYAACDFDAQEMRTLAQSCYDIVGRSKLGDRFNEDPRFDPHQAFADETGGVRQHCKIANFGIPGGMGVKGLIGYAKGYSQSWTPEFAANIKELFFQQWPEMNDYFDHVSSLVGQAGVGYLVIPQSGFKRGLVGYCDAANSYFQTLAAHASKSALYEVCKRMYNEPNSPLYGSRPVAFIHDEVIAEVFEETAHEAALEMEVVMAEAMQRWVPKVPASASATLMKWWSKGAKRVTDSSGRLVPYDLVKEAA</sequence>
<dbReference type="InterPro" id="IPR036397">
    <property type="entry name" value="RNaseH_sf"/>
</dbReference>
<dbReference type="Gene3D" id="1.10.150.20">
    <property type="entry name" value="5' to 3' exonuclease, C-terminal subdomain"/>
    <property type="match status" value="1"/>
</dbReference>
<dbReference type="PANTHER" id="PTHR10133">
    <property type="entry name" value="DNA POLYMERASE I"/>
    <property type="match status" value="1"/>
</dbReference>
<dbReference type="SUPFAM" id="SSF53098">
    <property type="entry name" value="Ribonuclease H-like"/>
    <property type="match status" value="1"/>
</dbReference>
<comment type="caution">
    <text evidence="2">The sequence shown here is derived from an EMBL/GenBank/DDBJ whole genome shotgun (WGS) entry which is preliminary data.</text>
</comment>
<reference evidence="2" key="1">
    <citation type="journal article" date="2015" name="Nature">
        <title>Complex archaea that bridge the gap between prokaryotes and eukaryotes.</title>
        <authorList>
            <person name="Spang A."/>
            <person name="Saw J.H."/>
            <person name="Jorgensen S.L."/>
            <person name="Zaremba-Niedzwiedzka K."/>
            <person name="Martijn J."/>
            <person name="Lind A.E."/>
            <person name="van Eijk R."/>
            <person name="Schleper C."/>
            <person name="Guy L."/>
            <person name="Ettema T.J."/>
        </authorList>
    </citation>
    <scope>NUCLEOTIDE SEQUENCE</scope>
</reference>
<dbReference type="Gene3D" id="3.30.420.10">
    <property type="entry name" value="Ribonuclease H-like superfamily/Ribonuclease H"/>
    <property type="match status" value="1"/>
</dbReference>
<dbReference type="EMBL" id="LAZR01015397">
    <property type="protein sequence ID" value="KKM13360.1"/>
    <property type="molecule type" value="Genomic_DNA"/>
</dbReference>